<evidence type="ECO:0008006" key="3">
    <source>
        <dbReference type="Google" id="ProtNLM"/>
    </source>
</evidence>
<feature type="transmembrane region" description="Helical" evidence="1">
    <location>
        <begin position="472"/>
        <end position="490"/>
    </location>
</feature>
<feature type="transmembrane region" description="Helical" evidence="1">
    <location>
        <begin position="117"/>
        <end position="136"/>
    </location>
</feature>
<gene>
    <name evidence="2" type="ORF">FTRO_0010120</name>
</gene>
<sequence>MFIKRGFQIAFSAFIVLLLLNQALNQHLENLIAILLLIPALMTGYSAITRLDFVKKPVFLLTVTVLCIALNLLLLLYVALHFQINDVSDPLNVQIKATELLHGNQNWHSNFDGSQEYFYVYPNLVFFTVLISKVMVFAQSVGLSIQLALRLMNFFLLAMVTIFTLLTSWRLSKNIRAIALTAVILLFYPVMYLYPNMVTYTDTWAISCTTVVFYLVAVGLTSQRRLVVVGANLATIMVYALLYAIKPNMVILLPAVVVLIFMTFFLKMPERWRVVVIAFSLTLGVITATVATKSIASSNGYSQSAQKKIALPATHWINMGLNPLGSSGKGAYDFNDESLDIERKLEKKTYLTMDSIKDRLQMLGLAGWFKLALDKSQTLLGTPLFGFGRYASGYDQAPGYYLHHQVMLTTFFTIIATTTVLLVGGQLLIKVWQPYENQPITTNQRAFTYLIGLAAIGLTIFHTFIWEVEPRYFLPMLYPVITLIGMVGGVQRLPALKIVQLQVNVNWTKLLVWPIASILFLELTLSSAKSIPGIAYGNMEYPIRLEILQPVKAPVELRFSLPVPETVNVLKVNIRPEPGQRVSLSTGQQLIPRNGHYTLEKRFAANQNVEIFIHRDDTKTKRPLILYRQPPLYKQLFHGSSVTIDGQRYYLPYEMDIYDRKPFELLDVNNSPVLR</sequence>
<accession>A0A3F3H6W7</accession>
<feature type="transmembrane region" description="Helical" evidence="1">
    <location>
        <begin position="175"/>
        <end position="194"/>
    </location>
</feature>
<dbReference type="Proteomes" id="UP000064514">
    <property type="component" value="Unassembled WGS sequence"/>
</dbReference>
<evidence type="ECO:0000256" key="1">
    <source>
        <dbReference type="SAM" id="Phobius"/>
    </source>
</evidence>
<feature type="transmembrane region" description="Helical" evidence="1">
    <location>
        <begin position="447"/>
        <end position="465"/>
    </location>
</feature>
<feature type="transmembrane region" description="Helical" evidence="1">
    <location>
        <begin position="7"/>
        <end position="24"/>
    </location>
</feature>
<dbReference type="AlphaFoldDB" id="A0A3F3H6W7"/>
<proteinExistence type="predicted"/>
<keyword evidence="1" id="KW-0472">Membrane</keyword>
<feature type="transmembrane region" description="Helical" evidence="1">
    <location>
        <begin position="272"/>
        <end position="291"/>
    </location>
</feature>
<feature type="transmembrane region" description="Helical" evidence="1">
    <location>
        <begin position="250"/>
        <end position="266"/>
    </location>
</feature>
<feature type="transmembrane region" description="Helical" evidence="1">
    <location>
        <begin position="60"/>
        <end position="80"/>
    </location>
</feature>
<feature type="transmembrane region" description="Helical" evidence="1">
    <location>
        <begin position="406"/>
        <end position="427"/>
    </location>
</feature>
<feature type="transmembrane region" description="Helical" evidence="1">
    <location>
        <begin position="30"/>
        <end position="48"/>
    </location>
</feature>
<feature type="transmembrane region" description="Helical" evidence="1">
    <location>
        <begin position="201"/>
        <end position="220"/>
    </location>
</feature>
<reference evidence="2" key="1">
    <citation type="journal article" date="2015" name="BMC Genomics">
        <title>Comparative genomics of Fructobacillus spp. and Leuconostoc spp. reveals niche-specific evolution of Fructobacillus spp.</title>
        <authorList>
            <person name="Endo A."/>
            <person name="Tanizawa Y."/>
            <person name="Tanaka N."/>
            <person name="Maeno S."/>
            <person name="Kumar H."/>
            <person name="Shiwa Y."/>
            <person name="Okada S."/>
            <person name="Yoshikawa H."/>
            <person name="Dicks L."/>
            <person name="Nakagawa J."/>
            <person name="Arita M."/>
        </authorList>
    </citation>
    <scope>NUCLEOTIDE SEQUENCE [LARGE SCALE GENOMIC DNA]</scope>
    <source>
        <strain evidence="2">F214-1</strain>
    </source>
</reference>
<dbReference type="STRING" id="709323.GCA_001047135_00011"/>
<feature type="transmembrane region" description="Helical" evidence="1">
    <location>
        <begin position="510"/>
        <end position="528"/>
    </location>
</feature>
<keyword evidence="1" id="KW-1133">Transmembrane helix</keyword>
<protein>
    <recommendedName>
        <fullName evidence="3">Integral membrane protein</fullName>
    </recommendedName>
</protein>
<evidence type="ECO:0000313" key="2">
    <source>
        <dbReference type="EMBL" id="GAP03470.1"/>
    </source>
</evidence>
<dbReference type="EMBL" id="DF968078">
    <property type="protein sequence ID" value="GAP03470.1"/>
    <property type="molecule type" value="Genomic_DNA"/>
</dbReference>
<name>A0A3F3H6W7_9LACO</name>
<dbReference type="RefSeq" id="WP_059393020.1">
    <property type="nucleotide sequence ID" value="NZ_DF968078.1"/>
</dbReference>
<organism evidence="2">
    <name type="scientific">Fructobacillus tropaeoli</name>
    <dbReference type="NCBI Taxonomy" id="709323"/>
    <lineage>
        <taxon>Bacteria</taxon>
        <taxon>Bacillati</taxon>
        <taxon>Bacillota</taxon>
        <taxon>Bacilli</taxon>
        <taxon>Lactobacillales</taxon>
        <taxon>Lactobacillaceae</taxon>
        <taxon>Fructobacillus</taxon>
    </lineage>
</organism>
<keyword evidence="1" id="KW-0812">Transmembrane</keyword>
<feature type="transmembrane region" description="Helical" evidence="1">
    <location>
        <begin position="148"/>
        <end position="169"/>
    </location>
</feature>
<feature type="transmembrane region" description="Helical" evidence="1">
    <location>
        <begin position="226"/>
        <end position="245"/>
    </location>
</feature>